<evidence type="ECO:0000313" key="3">
    <source>
        <dbReference type="Proteomes" id="UP000030745"/>
    </source>
</evidence>
<feature type="region of interest" description="Disordered" evidence="1">
    <location>
        <begin position="137"/>
        <end position="167"/>
    </location>
</feature>
<dbReference type="GeneID" id="24141664"/>
<proteinExistence type="predicted"/>
<dbReference type="KEGG" id="spar:SPRG_20564"/>
<gene>
    <name evidence="2" type="ORF">SPRG_20564</name>
</gene>
<dbReference type="OrthoDB" id="79222at2759"/>
<evidence type="ECO:0000313" key="2">
    <source>
        <dbReference type="EMBL" id="KDO26644.1"/>
    </source>
</evidence>
<organism evidence="2 3">
    <name type="scientific">Saprolegnia parasitica (strain CBS 223.65)</name>
    <dbReference type="NCBI Taxonomy" id="695850"/>
    <lineage>
        <taxon>Eukaryota</taxon>
        <taxon>Sar</taxon>
        <taxon>Stramenopiles</taxon>
        <taxon>Oomycota</taxon>
        <taxon>Saprolegniomycetes</taxon>
        <taxon>Saprolegniales</taxon>
        <taxon>Saprolegniaceae</taxon>
        <taxon>Saprolegnia</taxon>
    </lineage>
</organism>
<dbReference type="Proteomes" id="UP000030745">
    <property type="component" value="Unassembled WGS sequence"/>
</dbReference>
<dbReference type="EMBL" id="KK583223">
    <property type="protein sequence ID" value="KDO26644.1"/>
    <property type="molecule type" value="Genomic_DNA"/>
</dbReference>
<reference evidence="2 3" key="1">
    <citation type="journal article" date="2013" name="PLoS Genet.">
        <title>Distinctive expansion of potential virulence genes in the genome of the oomycete fish pathogen Saprolegnia parasitica.</title>
        <authorList>
            <person name="Jiang R.H."/>
            <person name="de Bruijn I."/>
            <person name="Haas B.J."/>
            <person name="Belmonte R."/>
            <person name="Lobach L."/>
            <person name="Christie J."/>
            <person name="van den Ackerveken G."/>
            <person name="Bottin A."/>
            <person name="Bulone V."/>
            <person name="Diaz-Moreno S.M."/>
            <person name="Dumas B."/>
            <person name="Fan L."/>
            <person name="Gaulin E."/>
            <person name="Govers F."/>
            <person name="Grenville-Briggs L.J."/>
            <person name="Horner N.R."/>
            <person name="Levin J.Z."/>
            <person name="Mammella M."/>
            <person name="Meijer H.J."/>
            <person name="Morris P."/>
            <person name="Nusbaum C."/>
            <person name="Oome S."/>
            <person name="Phillips A.J."/>
            <person name="van Rooyen D."/>
            <person name="Rzeszutek E."/>
            <person name="Saraiva M."/>
            <person name="Secombes C.J."/>
            <person name="Seidl M.F."/>
            <person name="Snel B."/>
            <person name="Stassen J.H."/>
            <person name="Sykes S."/>
            <person name="Tripathy S."/>
            <person name="van den Berg H."/>
            <person name="Vega-Arreguin J.C."/>
            <person name="Wawra S."/>
            <person name="Young S.K."/>
            <person name="Zeng Q."/>
            <person name="Dieguez-Uribeondo J."/>
            <person name="Russ C."/>
            <person name="Tyler B.M."/>
            <person name="van West P."/>
        </authorList>
    </citation>
    <scope>NUCLEOTIDE SEQUENCE [LARGE SCALE GENOMIC DNA]</scope>
    <source>
        <strain evidence="2 3">CBS 223.65</strain>
    </source>
</reference>
<feature type="compositionally biased region" description="Polar residues" evidence="1">
    <location>
        <begin position="138"/>
        <end position="153"/>
    </location>
</feature>
<protein>
    <submittedName>
        <fullName evidence="2">Uncharacterized protein</fullName>
    </submittedName>
</protein>
<keyword evidence="3" id="KW-1185">Reference proteome</keyword>
<accession>A0A067C7A9</accession>
<evidence type="ECO:0000256" key="1">
    <source>
        <dbReference type="SAM" id="MobiDB-lite"/>
    </source>
</evidence>
<dbReference type="VEuPathDB" id="FungiDB:SPRG_20564"/>
<name>A0A067C7A9_SAPPC</name>
<dbReference type="RefSeq" id="XP_012202796.1">
    <property type="nucleotide sequence ID" value="XM_012347406.1"/>
</dbReference>
<dbReference type="AlphaFoldDB" id="A0A067C7A9"/>
<sequence length="167" mass="18633">MAARTDEDRVREALRAMSEKKQALDAKVQALLKMVRDENARTAEVAVTVKAQADRVTHLASTETSLQKECAEWKAKYKQTNAHVNKLTIKLAHEEKAKTDAIAALQETKTALDVAERRCVDHLFQLKQAQEQCKYLTSVKTSAPPSKTSTDTVASHPESDAPSWMRD</sequence>